<evidence type="ECO:0000256" key="1">
    <source>
        <dbReference type="ARBA" id="ARBA00004123"/>
    </source>
</evidence>
<dbReference type="GO" id="GO:0043565">
    <property type="term" value="F:sequence-specific DNA binding"/>
    <property type="evidence" value="ECO:0007669"/>
    <property type="project" value="InterPro"/>
</dbReference>
<feature type="domain" description="DEUBAD" evidence="11">
    <location>
        <begin position="290"/>
        <end position="402"/>
    </location>
</feature>
<feature type="domain" description="GATA-type" evidence="10">
    <location>
        <begin position="7"/>
        <end position="40"/>
    </location>
</feature>
<dbReference type="Gene3D" id="1.10.2020.20">
    <property type="match status" value="1"/>
</dbReference>
<evidence type="ECO:0000313" key="12">
    <source>
        <dbReference type="EMBL" id="KAG0460384.1"/>
    </source>
</evidence>
<dbReference type="Gene3D" id="3.30.50.10">
    <property type="entry name" value="Erythroid Transcription Factor GATA-1, subunit A"/>
    <property type="match status" value="1"/>
</dbReference>
<keyword evidence="3 8" id="KW-0863">Zinc-finger</keyword>
<evidence type="ECO:0000256" key="7">
    <source>
        <dbReference type="ARBA" id="ARBA00023242"/>
    </source>
</evidence>
<proteinExistence type="predicted"/>
<evidence type="ECO:0000256" key="9">
    <source>
        <dbReference type="SAM" id="MobiDB-lite"/>
    </source>
</evidence>
<comment type="caution">
    <text evidence="12">The sequence shown here is derived from an EMBL/GenBank/DDBJ whole genome shotgun (WGS) entry which is preliminary data.</text>
</comment>
<evidence type="ECO:0000313" key="15">
    <source>
        <dbReference type="Proteomes" id="UP000639772"/>
    </source>
</evidence>
<dbReference type="InterPro" id="IPR044589">
    <property type="entry name" value="GATA26/27"/>
</dbReference>
<dbReference type="PROSITE" id="PS51916">
    <property type="entry name" value="DEUBAD"/>
    <property type="match status" value="1"/>
</dbReference>
<accession>A0A835PV98</accession>
<protein>
    <recommendedName>
        <fullName evidence="16">GATA transcription factor 26</fullName>
    </recommendedName>
</protein>
<evidence type="ECO:0000259" key="10">
    <source>
        <dbReference type="PROSITE" id="PS50114"/>
    </source>
</evidence>
<evidence type="ECO:0000259" key="11">
    <source>
        <dbReference type="PROSITE" id="PS51916"/>
    </source>
</evidence>
<dbReference type="InterPro" id="IPR038108">
    <property type="entry name" value="RPN13_DEUBAD_sf"/>
</dbReference>
<sequence length="571" mass="64497">MGKNGPCRHCGVTSTPLWRNGPPEKPVLCNACGSRWRTKGSLANYTPLHAREPIEWEDHKVAKMRSICLKNKEQKLQKRKRMNRIGENENEMLFCESEQSCIRTIEGDSNRSSSGSAISCSESCANVTADASDWTGSAQSNVCDPLVPVPLKKKKLIFLKPSLEKLTKELYSIWHEQQSTKLSGSLDEDLLFEGETPMGSVEIGNGGVLLRYLSSKTEEESEASSLPVDNKLISEAHSRSASFSVHSESKRSNSLNVITDKTKKSTVHAAQEHVKRDKLSPENLNMLQDSDSPLRFTDLQDVVSLKVFMEHLTNEEQQLLMKFLPSIDMADFPESLASLFSSPQFMKNLSYFQQLLQDGIFDLSFFQTNVEECRTLKRLVLVNLTQSRWVEHYKELKDIKHKWVTEVNKGERGTNFISYSKLKHIKSPREKQNQQLQESKDSMRSPRKACKSISSKFTFKRSSTVNPCEKKPKEMLETEVLHEASCFSPRSLFASPSPPVSMLQPMDDSSEQSLLLDVRGSVFPEAELLYHNPWNQKASSNGSRAESCLAIDQESRCDFPVPRFGIQGAIE</sequence>
<feature type="compositionally biased region" description="Basic and acidic residues" evidence="9">
    <location>
        <begin position="427"/>
        <end position="444"/>
    </location>
</feature>
<dbReference type="Proteomes" id="UP000636800">
    <property type="component" value="Chromosome 11"/>
</dbReference>
<dbReference type="PROSITE" id="PS00344">
    <property type="entry name" value="GATA_ZN_FINGER_1"/>
    <property type="match status" value="1"/>
</dbReference>
<name>A0A835PV98_VANPL</name>
<evidence type="ECO:0000256" key="6">
    <source>
        <dbReference type="ARBA" id="ARBA00023163"/>
    </source>
</evidence>
<evidence type="ECO:0008006" key="16">
    <source>
        <dbReference type="Google" id="ProtNLM"/>
    </source>
</evidence>
<evidence type="ECO:0000256" key="4">
    <source>
        <dbReference type="ARBA" id="ARBA00022833"/>
    </source>
</evidence>
<evidence type="ECO:0000256" key="2">
    <source>
        <dbReference type="ARBA" id="ARBA00022723"/>
    </source>
</evidence>
<gene>
    <name evidence="13" type="ORF">HPP92_020276</name>
    <name evidence="12" type="ORF">HPP92_020681</name>
</gene>
<dbReference type="InterPro" id="IPR028020">
    <property type="entry name" value="ASX_DEUBAD_dom"/>
</dbReference>
<dbReference type="OrthoDB" id="515401at2759"/>
<dbReference type="EMBL" id="JADCNM010000011">
    <property type="protein sequence ID" value="KAG0461800.1"/>
    <property type="molecule type" value="Genomic_DNA"/>
</dbReference>
<evidence type="ECO:0000313" key="13">
    <source>
        <dbReference type="EMBL" id="KAG0461800.1"/>
    </source>
</evidence>
<keyword evidence="2" id="KW-0479">Metal-binding</keyword>
<keyword evidence="7" id="KW-0539">Nucleus</keyword>
<dbReference type="GO" id="GO:0008270">
    <property type="term" value="F:zinc ion binding"/>
    <property type="evidence" value="ECO:0007669"/>
    <property type="project" value="UniProtKB-KW"/>
</dbReference>
<keyword evidence="14" id="KW-1185">Reference proteome</keyword>
<reference evidence="14 15" key="1">
    <citation type="journal article" date="2020" name="Nat. Food">
        <title>A phased Vanilla planifolia genome enables genetic improvement of flavour and production.</title>
        <authorList>
            <person name="Hasing T."/>
            <person name="Tang H."/>
            <person name="Brym M."/>
            <person name="Khazi F."/>
            <person name="Huang T."/>
            <person name="Chambers A.H."/>
        </authorList>
    </citation>
    <scope>NUCLEOTIDE SEQUENCE [LARGE SCALE GENOMIC DNA]</scope>
    <source>
        <tissue evidence="12">Leaf</tissue>
    </source>
</reference>
<keyword evidence="4" id="KW-0862">Zinc</keyword>
<dbReference type="PANTHER" id="PTHR46855:SF1">
    <property type="entry name" value="GATA TRANSCRIPTION FACTOR 26"/>
    <property type="match status" value="1"/>
</dbReference>
<evidence type="ECO:0000256" key="8">
    <source>
        <dbReference type="PROSITE-ProRule" id="PRU00094"/>
    </source>
</evidence>
<dbReference type="PANTHER" id="PTHR46855">
    <property type="entry name" value="OSJNBB0038F03.10 PROTEIN"/>
    <property type="match status" value="1"/>
</dbReference>
<dbReference type="SUPFAM" id="SSF57716">
    <property type="entry name" value="Glucocorticoid receptor-like (DNA-binding domain)"/>
    <property type="match status" value="1"/>
</dbReference>
<dbReference type="GO" id="GO:0006355">
    <property type="term" value="P:regulation of DNA-templated transcription"/>
    <property type="evidence" value="ECO:0007669"/>
    <property type="project" value="InterPro"/>
</dbReference>
<evidence type="ECO:0000256" key="5">
    <source>
        <dbReference type="ARBA" id="ARBA00023015"/>
    </source>
</evidence>
<organism evidence="12 14">
    <name type="scientific">Vanilla planifolia</name>
    <name type="common">Vanilla</name>
    <dbReference type="NCBI Taxonomy" id="51239"/>
    <lineage>
        <taxon>Eukaryota</taxon>
        <taxon>Viridiplantae</taxon>
        <taxon>Streptophyta</taxon>
        <taxon>Embryophyta</taxon>
        <taxon>Tracheophyta</taxon>
        <taxon>Spermatophyta</taxon>
        <taxon>Magnoliopsida</taxon>
        <taxon>Liliopsida</taxon>
        <taxon>Asparagales</taxon>
        <taxon>Orchidaceae</taxon>
        <taxon>Vanilloideae</taxon>
        <taxon>Vanilleae</taxon>
        <taxon>Vanilla</taxon>
    </lineage>
</organism>
<evidence type="ECO:0000313" key="14">
    <source>
        <dbReference type="Proteomes" id="UP000636800"/>
    </source>
</evidence>
<dbReference type="InterPro" id="IPR000679">
    <property type="entry name" value="Znf_GATA"/>
</dbReference>
<dbReference type="EMBL" id="JADCNL010000011">
    <property type="protein sequence ID" value="KAG0460384.1"/>
    <property type="molecule type" value="Genomic_DNA"/>
</dbReference>
<dbReference type="GO" id="GO:0005634">
    <property type="term" value="C:nucleus"/>
    <property type="evidence" value="ECO:0007669"/>
    <property type="project" value="UniProtKB-SubCell"/>
</dbReference>
<dbReference type="CDD" id="cd00202">
    <property type="entry name" value="ZnF_GATA"/>
    <property type="match status" value="1"/>
</dbReference>
<dbReference type="InterPro" id="IPR044867">
    <property type="entry name" value="DEUBAD_dom"/>
</dbReference>
<dbReference type="SMART" id="SM00401">
    <property type="entry name" value="ZnF_GATA"/>
    <property type="match status" value="1"/>
</dbReference>
<dbReference type="Pfam" id="PF00320">
    <property type="entry name" value="GATA"/>
    <property type="match status" value="1"/>
</dbReference>
<keyword evidence="5" id="KW-0805">Transcription regulation</keyword>
<dbReference type="PROSITE" id="PS50114">
    <property type="entry name" value="GATA_ZN_FINGER_2"/>
    <property type="match status" value="1"/>
</dbReference>
<dbReference type="AlphaFoldDB" id="A0A835PV98"/>
<keyword evidence="6" id="KW-0804">Transcription</keyword>
<evidence type="ECO:0000256" key="3">
    <source>
        <dbReference type="ARBA" id="ARBA00022771"/>
    </source>
</evidence>
<comment type="subcellular location">
    <subcellularLocation>
        <location evidence="1">Nucleus</location>
    </subcellularLocation>
</comment>
<feature type="region of interest" description="Disordered" evidence="9">
    <location>
        <begin position="427"/>
        <end position="448"/>
    </location>
</feature>
<dbReference type="Proteomes" id="UP000639772">
    <property type="component" value="Chromosome 11"/>
</dbReference>
<dbReference type="Pfam" id="PF13919">
    <property type="entry name" value="ASXH"/>
    <property type="match status" value="1"/>
</dbReference>
<dbReference type="InterPro" id="IPR013088">
    <property type="entry name" value="Znf_NHR/GATA"/>
</dbReference>